<dbReference type="AlphaFoldDB" id="A0A6B0YP18"/>
<dbReference type="GO" id="GO:0005524">
    <property type="term" value="F:ATP binding"/>
    <property type="evidence" value="ECO:0007669"/>
    <property type="project" value="InterPro"/>
</dbReference>
<evidence type="ECO:0000256" key="2">
    <source>
        <dbReference type="ARBA" id="ARBA00023186"/>
    </source>
</evidence>
<dbReference type="InterPro" id="IPR027409">
    <property type="entry name" value="GroEL-like_apical_dom_sf"/>
</dbReference>
<evidence type="ECO:0000256" key="1">
    <source>
        <dbReference type="ARBA" id="ARBA00006607"/>
    </source>
</evidence>
<dbReference type="InterPro" id="IPR002423">
    <property type="entry name" value="Cpn60/GroEL/TCP-1"/>
</dbReference>
<reference evidence="6" key="1">
    <citation type="submission" date="2019-09" db="EMBL/GenBank/DDBJ databases">
        <title>Characterisation of the sponge microbiome using genome-centric metagenomics.</title>
        <authorList>
            <person name="Engelberts J.P."/>
            <person name="Robbins S.J."/>
            <person name="De Goeij J.M."/>
            <person name="Aranda M."/>
            <person name="Bell S.C."/>
            <person name="Webster N.S."/>
        </authorList>
    </citation>
    <scope>NUCLEOTIDE SEQUENCE</scope>
    <source>
        <strain evidence="6">SB0664_bin_27</strain>
    </source>
</reference>
<evidence type="ECO:0000313" key="6">
    <source>
        <dbReference type="EMBL" id="MXY91901.1"/>
    </source>
</evidence>
<name>A0A6B0YP18_9CHLR</name>
<keyword evidence="5" id="KW-0175">Coiled coil</keyword>
<dbReference type="GO" id="GO:0042026">
    <property type="term" value="P:protein refolding"/>
    <property type="evidence" value="ECO:0007669"/>
    <property type="project" value="InterPro"/>
</dbReference>
<proteinExistence type="inferred from homology"/>
<dbReference type="Gene3D" id="1.10.560.10">
    <property type="entry name" value="GroEL-like equatorial domain"/>
    <property type="match status" value="1"/>
</dbReference>
<comment type="function">
    <text evidence="4">Together with its co-chaperonin GroES, plays an essential role in assisting protein folding. The GroEL-GroES system forms a nano-cage that allows encapsulation of the non-native substrate proteins and provides a physical environment optimized to promote and accelerate protein folding.</text>
</comment>
<dbReference type="InterPro" id="IPR027410">
    <property type="entry name" value="TCP-1-like_intermed_sf"/>
</dbReference>
<dbReference type="InterPro" id="IPR027413">
    <property type="entry name" value="GROEL-like_equatorial_sf"/>
</dbReference>
<dbReference type="Pfam" id="PF00118">
    <property type="entry name" value="Cpn60_TCP1"/>
    <property type="match status" value="2"/>
</dbReference>
<comment type="subunit">
    <text evidence="4">Forms a cylinder of 14 subunits composed of two heptameric rings stacked back-to-back. Interacts with the co-chaperonin GroES.</text>
</comment>
<accession>A0A6B0YP18</accession>
<dbReference type="Gene3D" id="3.30.260.10">
    <property type="entry name" value="TCP-1-like chaperonin intermediate domain"/>
    <property type="match status" value="1"/>
</dbReference>
<comment type="caution">
    <text evidence="6">The sequence shown here is derived from an EMBL/GenBank/DDBJ whole genome shotgun (WGS) entry which is preliminary data.</text>
</comment>
<dbReference type="PRINTS" id="PR00298">
    <property type="entry name" value="CHAPERONIN60"/>
</dbReference>
<comment type="similarity">
    <text evidence="1 3">Belongs to the chaperonin (HSP60) family.</text>
</comment>
<dbReference type="SUPFAM" id="SSF48592">
    <property type="entry name" value="GroEL equatorial domain-like"/>
    <property type="match status" value="1"/>
</dbReference>
<dbReference type="SUPFAM" id="SSF52029">
    <property type="entry name" value="GroEL apical domain-like"/>
    <property type="match status" value="1"/>
</dbReference>
<gene>
    <name evidence="6" type="ORF">F4Y42_00445</name>
</gene>
<dbReference type="InterPro" id="IPR001844">
    <property type="entry name" value="Cpn60/GroEL"/>
</dbReference>
<evidence type="ECO:0000256" key="3">
    <source>
        <dbReference type="RuleBase" id="RU000418"/>
    </source>
</evidence>
<sequence length="542" mass="58526">MERIKNYRAAVAGPEETHESLSSGINSIADLLAPTLGPIGGHVVHERDGTRGPELLDDAATAVRRILSLGDPKVDVGAMLMRHIVWRIAGQVGDGGTATALLTREIYHQALKMLTAGIGYRELEIGLQAATAAICQELTEMAAPVETEDDLAVVALTVVKDRDLAATIGELSYLLGPDARVSVEKFVAPFLAREYHAGANYKAEIASFHLYTDPIRKWAIYGDSTIALVDDTLSEAAETVALIEAAMKMGKKSLVIIASHIKEEALHVMVRNQTEEKKKISILGIQLKEIGDPRRMAFQDLTTLTGANILGRNYYAYAANAKEADLGEAMRVQVDRKMMQLQPYQSRIAEMQETVDQLRTRLEGLRVDDEERDEIINRIAALTGGMGVLKVGTNLKHERDIVSALSERALTAVSQAHRTGVVPGGGAAFVHARSALDKLEMDGEENVGVKVLYDSLSAPFLQIVQNSGIESPSVAAIRLEEAGPAHAYDVVKKQLVNAKETGLVDVTGVQSAVLETAVSGALMALGTNTIVFHREPTESMEP</sequence>
<evidence type="ECO:0000256" key="4">
    <source>
        <dbReference type="RuleBase" id="RU000419"/>
    </source>
</evidence>
<dbReference type="GO" id="GO:0140662">
    <property type="term" value="F:ATP-dependent protein folding chaperone"/>
    <property type="evidence" value="ECO:0007669"/>
    <property type="project" value="InterPro"/>
</dbReference>
<protein>
    <recommendedName>
        <fullName evidence="4">60 kDa chaperonin</fullName>
    </recommendedName>
</protein>
<dbReference type="PANTHER" id="PTHR45633">
    <property type="entry name" value="60 KDA HEAT SHOCK PROTEIN, MITOCHONDRIAL"/>
    <property type="match status" value="1"/>
</dbReference>
<organism evidence="6">
    <name type="scientific">Caldilineaceae bacterium SB0664_bin_27</name>
    <dbReference type="NCBI Taxonomy" id="2605260"/>
    <lineage>
        <taxon>Bacteria</taxon>
        <taxon>Bacillati</taxon>
        <taxon>Chloroflexota</taxon>
        <taxon>Caldilineae</taxon>
        <taxon>Caldilineales</taxon>
        <taxon>Caldilineaceae</taxon>
    </lineage>
</organism>
<dbReference type="EMBL" id="VXRG01000004">
    <property type="protein sequence ID" value="MXY91901.1"/>
    <property type="molecule type" value="Genomic_DNA"/>
</dbReference>
<dbReference type="Gene3D" id="3.50.7.10">
    <property type="entry name" value="GroEL"/>
    <property type="match status" value="1"/>
</dbReference>
<keyword evidence="2" id="KW-0143">Chaperone</keyword>
<feature type="coiled-coil region" evidence="5">
    <location>
        <begin position="341"/>
        <end position="368"/>
    </location>
</feature>
<evidence type="ECO:0000256" key="5">
    <source>
        <dbReference type="SAM" id="Coils"/>
    </source>
</evidence>